<comment type="caution">
    <text evidence="2">The sequence shown here is derived from an EMBL/GenBank/DDBJ whole genome shotgun (WGS) entry which is preliminary data.</text>
</comment>
<proteinExistence type="predicted"/>
<name>A0A4S8K162_MUSBA</name>
<sequence>MTIVYDGVVNVYDGLPMDQVSSRISCSPVTDDALHADTAPLCLAGEGGPGARGQRGLLRRPNRSGFSGLPPHLSCPRAGPGIGPHSSLVGRNFPGSSVR</sequence>
<accession>A0A4S8K162</accession>
<organism evidence="2 3">
    <name type="scientific">Musa balbisiana</name>
    <name type="common">Banana</name>
    <dbReference type="NCBI Taxonomy" id="52838"/>
    <lineage>
        <taxon>Eukaryota</taxon>
        <taxon>Viridiplantae</taxon>
        <taxon>Streptophyta</taxon>
        <taxon>Embryophyta</taxon>
        <taxon>Tracheophyta</taxon>
        <taxon>Spermatophyta</taxon>
        <taxon>Magnoliopsida</taxon>
        <taxon>Liliopsida</taxon>
        <taxon>Zingiberales</taxon>
        <taxon>Musaceae</taxon>
        <taxon>Musa</taxon>
    </lineage>
</organism>
<keyword evidence="3" id="KW-1185">Reference proteome</keyword>
<evidence type="ECO:0000313" key="2">
    <source>
        <dbReference type="EMBL" id="THU68451.1"/>
    </source>
</evidence>
<evidence type="ECO:0000256" key="1">
    <source>
        <dbReference type="SAM" id="MobiDB-lite"/>
    </source>
</evidence>
<protein>
    <submittedName>
        <fullName evidence="2">Uncharacterized protein</fullName>
    </submittedName>
</protein>
<dbReference type="Proteomes" id="UP000317650">
    <property type="component" value="Chromosome 8"/>
</dbReference>
<dbReference type="AlphaFoldDB" id="A0A4S8K162"/>
<gene>
    <name evidence="2" type="ORF">C4D60_Mb08t04020</name>
</gene>
<reference evidence="2 3" key="1">
    <citation type="journal article" date="2019" name="Nat. Plants">
        <title>Genome sequencing of Musa balbisiana reveals subgenome evolution and function divergence in polyploid bananas.</title>
        <authorList>
            <person name="Yao X."/>
        </authorList>
    </citation>
    <scope>NUCLEOTIDE SEQUENCE [LARGE SCALE GENOMIC DNA]</scope>
    <source>
        <strain evidence="3">cv. DH-PKW</strain>
        <tissue evidence="2">Leaves</tissue>
    </source>
</reference>
<dbReference type="EMBL" id="PYDT01000002">
    <property type="protein sequence ID" value="THU68451.1"/>
    <property type="molecule type" value="Genomic_DNA"/>
</dbReference>
<feature type="region of interest" description="Disordered" evidence="1">
    <location>
        <begin position="45"/>
        <end position="99"/>
    </location>
</feature>
<evidence type="ECO:0000313" key="3">
    <source>
        <dbReference type="Proteomes" id="UP000317650"/>
    </source>
</evidence>